<evidence type="ECO:0000256" key="1">
    <source>
        <dbReference type="ARBA" id="ARBA00004781"/>
    </source>
</evidence>
<dbReference type="GO" id="GO:0008831">
    <property type="term" value="F:dTDP-4-dehydrorhamnose reductase activity"/>
    <property type="evidence" value="ECO:0007669"/>
    <property type="project" value="UniProtKB-EC"/>
</dbReference>
<dbReference type="CDD" id="cd05254">
    <property type="entry name" value="dTDP_HR_like_SDR_e"/>
    <property type="match status" value="1"/>
</dbReference>
<dbReference type="InterPro" id="IPR029903">
    <property type="entry name" value="RmlD-like-bd"/>
</dbReference>
<comment type="catalytic activity">
    <reaction evidence="5">
        <text>dTDP-beta-L-rhamnose + NADP(+) = dTDP-4-dehydro-beta-L-rhamnose + NADPH + H(+)</text>
        <dbReference type="Rhea" id="RHEA:21796"/>
        <dbReference type="ChEBI" id="CHEBI:15378"/>
        <dbReference type="ChEBI" id="CHEBI:57510"/>
        <dbReference type="ChEBI" id="CHEBI:57783"/>
        <dbReference type="ChEBI" id="CHEBI:58349"/>
        <dbReference type="ChEBI" id="CHEBI:62830"/>
        <dbReference type="EC" id="1.1.1.133"/>
    </reaction>
</comment>
<evidence type="ECO:0000256" key="2">
    <source>
        <dbReference type="ARBA" id="ARBA00010944"/>
    </source>
</evidence>
<accession>A0ABT6FZK4</accession>
<keyword evidence="9" id="KW-1185">Reference proteome</keyword>
<feature type="domain" description="RmlD-like substrate binding" evidence="7">
    <location>
        <begin position="4"/>
        <end position="282"/>
    </location>
</feature>
<comment type="similarity">
    <text evidence="2 6">Belongs to the dTDP-4-dehydrorhamnose reductase family.</text>
</comment>
<dbReference type="Gene3D" id="3.90.25.10">
    <property type="entry name" value="UDP-galactose 4-epimerase, domain 1"/>
    <property type="match status" value="1"/>
</dbReference>
<evidence type="ECO:0000259" key="7">
    <source>
        <dbReference type="Pfam" id="PF04321"/>
    </source>
</evidence>
<dbReference type="EC" id="1.1.1.133" evidence="3 6"/>
<sequence length="285" mass="32193">MIPRILVTGSNGQLGTCIKDLDDNKFDIKYVSSSDLDITNNQEVESFFEQQKIDWCINCAAYTAVDKAESDYDSAFNVNVFGVKNLAEACRSYSVKLIHVSTDFVFDGEHNRPYKESDPTNPIGAYGKTKLKGEQEVSKALKEYFILRTSWLYSEHGGNFLKTMIRLSKDKTELGVVGDQIGTPTYAKDLAKTIFHIIANDISDYGVYHYSNNGVASWYDFAKAIFDINNTKIQINNISTAQFPTPAKRPHYSVLDKAKIETTLKLKTPYWRDSLIAAMQNIKNE</sequence>
<comment type="function">
    <text evidence="6">Catalyzes the reduction of dTDP-6-deoxy-L-lyxo-4-hexulose to yield dTDP-L-rhamnose.</text>
</comment>
<gene>
    <name evidence="8" type="primary">rfbD</name>
    <name evidence="8" type="ORF">P7122_04930</name>
</gene>
<dbReference type="SUPFAM" id="SSF51735">
    <property type="entry name" value="NAD(P)-binding Rossmann-fold domains"/>
    <property type="match status" value="1"/>
</dbReference>
<dbReference type="PANTHER" id="PTHR10491:SF4">
    <property type="entry name" value="METHIONINE ADENOSYLTRANSFERASE 2 SUBUNIT BETA"/>
    <property type="match status" value="1"/>
</dbReference>
<evidence type="ECO:0000313" key="9">
    <source>
        <dbReference type="Proteomes" id="UP001529085"/>
    </source>
</evidence>
<evidence type="ECO:0000313" key="8">
    <source>
        <dbReference type="EMBL" id="MDG4715205.1"/>
    </source>
</evidence>
<comment type="pathway">
    <text evidence="1 6">Carbohydrate biosynthesis; dTDP-L-rhamnose biosynthesis.</text>
</comment>
<dbReference type="InterPro" id="IPR036291">
    <property type="entry name" value="NAD(P)-bd_dom_sf"/>
</dbReference>
<protein>
    <recommendedName>
        <fullName evidence="4 6">dTDP-4-dehydrorhamnose reductase</fullName>
        <ecNumber evidence="3 6">1.1.1.133</ecNumber>
    </recommendedName>
</protein>
<evidence type="ECO:0000256" key="5">
    <source>
        <dbReference type="ARBA" id="ARBA00048200"/>
    </source>
</evidence>
<evidence type="ECO:0000256" key="6">
    <source>
        <dbReference type="RuleBase" id="RU364082"/>
    </source>
</evidence>
<dbReference type="NCBIfam" id="TIGR01214">
    <property type="entry name" value="rmlD"/>
    <property type="match status" value="1"/>
</dbReference>
<dbReference type="Proteomes" id="UP001529085">
    <property type="component" value="Unassembled WGS sequence"/>
</dbReference>
<name>A0ABT6FZK4_9FLAO</name>
<evidence type="ECO:0000256" key="4">
    <source>
        <dbReference type="ARBA" id="ARBA00017099"/>
    </source>
</evidence>
<keyword evidence="6" id="KW-0521">NADP</keyword>
<proteinExistence type="inferred from homology"/>
<dbReference type="Pfam" id="PF04321">
    <property type="entry name" value="RmlD_sub_bind"/>
    <property type="match status" value="1"/>
</dbReference>
<keyword evidence="6 8" id="KW-0560">Oxidoreductase</keyword>
<reference evidence="8 9" key="1">
    <citation type="submission" date="2023-03" db="EMBL/GenBank/DDBJ databases">
        <title>Strain YYF002 represents a novel species in the genus Winogradskyella isolated from seawater.</title>
        <authorList>
            <person name="Fu Z.-Y."/>
        </authorList>
    </citation>
    <scope>NUCLEOTIDE SEQUENCE [LARGE SCALE GENOMIC DNA]</scope>
    <source>
        <strain evidence="8 9">YYF002</strain>
    </source>
</reference>
<dbReference type="InterPro" id="IPR005913">
    <property type="entry name" value="dTDP_dehydrorham_reduct"/>
</dbReference>
<dbReference type="EMBL" id="JARSBN010000002">
    <property type="protein sequence ID" value="MDG4715205.1"/>
    <property type="molecule type" value="Genomic_DNA"/>
</dbReference>
<dbReference type="Gene3D" id="3.40.50.720">
    <property type="entry name" value="NAD(P)-binding Rossmann-like Domain"/>
    <property type="match status" value="1"/>
</dbReference>
<organism evidence="8 9">
    <name type="scientific">Winogradskyella marincola</name>
    <dbReference type="NCBI Taxonomy" id="3037795"/>
    <lineage>
        <taxon>Bacteria</taxon>
        <taxon>Pseudomonadati</taxon>
        <taxon>Bacteroidota</taxon>
        <taxon>Flavobacteriia</taxon>
        <taxon>Flavobacteriales</taxon>
        <taxon>Flavobacteriaceae</taxon>
        <taxon>Winogradskyella</taxon>
    </lineage>
</organism>
<comment type="caution">
    <text evidence="8">The sequence shown here is derived from an EMBL/GenBank/DDBJ whole genome shotgun (WGS) entry which is preliminary data.</text>
</comment>
<dbReference type="RefSeq" id="WP_278004666.1">
    <property type="nucleotide sequence ID" value="NZ_JARSBN010000002.1"/>
</dbReference>
<dbReference type="PANTHER" id="PTHR10491">
    <property type="entry name" value="DTDP-4-DEHYDRORHAMNOSE REDUCTASE"/>
    <property type="match status" value="1"/>
</dbReference>
<evidence type="ECO:0000256" key="3">
    <source>
        <dbReference type="ARBA" id="ARBA00012929"/>
    </source>
</evidence>